<dbReference type="EMBL" id="QOIL01000020">
    <property type="protein sequence ID" value="RCG26221.1"/>
    <property type="molecule type" value="Genomic_DNA"/>
</dbReference>
<accession>A0A367F7I2</accession>
<dbReference type="OrthoDB" id="4828144at2"/>
<evidence type="ECO:0000313" key="2">
    <source>
        <dbReference type="Proteomes" id="UP000253094"/>
    </source>
</evidence>
<proteinExistence type="predicted"/>
<protein>
    <submittedName>
        <fullName evidence="1">DUF1876 domain-containing protein</fullName>
    </submittedName>
</protein>
<dbReference type="RefSeq" id="WP_114032260.1">
    <property type="nucleotide sequence ID" value="NZ_QOIL01000020.1"/>
</dbReference>
<dbReference type="Proteomes" id="UP000253094">
    <property type="component" value="Unassembled WGS sequence"/>
</dbReference>
<evidence type="ECO:0000313" key="1">
    <source>
        <dbReference type="EMBL" id="RCG26221.1"/>
    </source>
</evidence>
<gene>
    <name evidence="1" type="ORF">DQ384_30085</name>
</gene>
<dbReference type="InterPro" id="IPR015057">
    <property type="entry name" value="Rv2632c-like"/>
</dbReference>
<sequence length="88" mass="9685">MRHKQWTVEIHILEDDNDDLTRARAVLITRTGRRHESVGYARRNPADRPVPEIGDELAAGRALADLADKLTGDAADDVAQLAGQSRQG</sequence>
<dbReference type="Gene3D" id="3.30.160.240">
    <property type="entry name" value="Rv1738"/>
    <property type="match status" value="1"/>
</dbReference>
<keyword evidence="2" id="KW-1185">Reference proteome</keyword>
<dbReference type="Pfam" id="PF08962">
    <property type="entry name" value="Rv2632c-like"/>
    <property type="match status" value="1"/>
</dbReference>
<comment type="caution">
    <text evidence="1">The sequence shown here is derived from an EMBL/GenBank/DDBJ whole genome shotgun (WGS) entry which is preliminary data.</text>
</comment>
<reference evidence="1 2" key="1">
    <citation type="submission" date="2018-06" db="EMBL/GenBank/DDBJ databases">
        <title>Sphaerisporangium craniellae sp. nov., isolated from a marine sponge in the South China Sea.</title>
        <authorList>
            <person name="Li L."/>
        </authorList>
    </citation>
    <scope>NUCLEOTIDE SEQUENCE [LARGE SCALE GENOMIC DNA]</scope>
    <source>
        <strain evidence="1 2">CCTCC AA 208026</strain>
    </source>
</reference>
<dbReference type="InterPro" id="IPR038070">
    <property type="entry name" value="Rv2632c-like_sf"/>
</dbReference>
<dbReference type="SUPFAM" id="SSF143212">
    <property type="entry name" value="Rv2632c-like"/>
    <property type="match status" value="1"/>
</dbReference>
<organism evidence="1 2">
    <name type="scientific">Sphaerisporangium album</name>
    <dbReference type="NCBI Taxonomy" id="509200"/>
    <lineage>
        <taxon>Bacteria</taxon>
        <taxon>Bacillati</taxon>
        <taxon>Actinomycetota</taxon>
        <taxon>Actinomycetes</taxon>
        <taxon>Streptosporangiales</taxon>
        <taxon>Streptosporangiaceae</taxon>
        <taxon>Sphaerisporangium</taxon>
    </lineage>
</organism>
<name>A0A367F7I2_9ACTN</name>
<dbReference type="AlphaFoldDB" id="A0A367F7I2"/>